<feature type="region of interest" description="Disordered" evidence="1">
    <location>
        <begin position="193"/>
        <end position="230"/>
    </location>
</feature>
<feature type="region of interest" description="Disordered" evidence="1">
    <location>
        <begin position="274"/>
        <end position="300"/>
    </location>
</feature>
<gene>
    <name evidence="2" type="ORF">ACAT0790_LOCUS9118</name>
</gene>
<evidence type="ECO:0008006" key="3">
    <source>
        <dbReference type="Google" id="ProtNLM"/>
    </source>
</evidence>
<name>A0A7S1LHP8_ALECA</name>
<sequence>MAAAPATLPAGDQAPRPQEGSGAGVLSQGTKGHPDSCGLPCKYHWKPRGCKDGLSCARCHLCPWQPLLARGTPGGGGKAAQKPAQQCVPVAPEVKAEVPPQPAPAPAGVTRPARNPASQTRDERLYANALRFKDVSNEELEKLLPLREDGTPSSIGTLLHADGHCTRCIYIDTPKGCPNGVRCKFCHGCHPPKEQNRGQKRSRSDDEDSEAGERRSRSARIVCDENGNSRPSWLRDDFDDAFGPCRYGGQYPPALPHGGPPQPAYGWGPPVQHWTPPAGHGPSYPHWPQTAAPPQQAWPVAGAYPPQGVYGYPGQYWPQSSPHVPPAAEPPRQRPWP</sequence>
<reference evidence="2" key="1">
    <citation type="submission" date="2021-01" db="EMBL/GenBank/DDBJ databases">
        <authorList>
            <person name="Corre E."/>
            <person name="Pelletier E."/>
            <person name="Niang G."/>
            <person name="Scheremetjew M."/>
            <person name="Finn R."/>
            <person name="Kale V."/>
            <person name="Holt S."/>
            <person name="Cochrane G."/>
            <person name="Meng A."/>
            <person name="Brown T."/>
            <person name="Cohen L."/>
        </authorList>
    </citation>
    <scope>NUCLEOTIDE SEQUENCE</scope>
    <source>
        <strain evidence="2">OF101</strain>
    </source>
</reference>
<feature type="compositionally biased region" description="Low complexity" evidence="1">
    <location>
        <begin position="286"/>
        <end position="300"/>
    </location>
</feature>
<dbReference type="AlphaFoldDB" id="A0A7S1LHP8"/>
<feature type="region of interest" description="Disordered" evidence="1">
    <location>
        <begin position="1"/>
        <end position="31"/>
    </location>
</feature>
<proteinExistence type="predicted"/>
<dbReference type="EMBL" id="HBGE01015390">
    <property type="protein sequence ID" value="CAD9104571.1"/>
    <property type="molecule type" value="Transcribed_RNA"/>
</dbReference>
<accession>A0A7S1LHP8</accession>
<feature type="compositionally biased region" description="Pro residues" evidence="1">
    <location>
        <begin position="323"/>
        <end position="337"/>
    </location>
</feature>
<organism evidence="2">
    <name type="scientific">Alexandrium catenella</name>
    <name type="common">Red tide dinoflagellate</name>
    <name type="synonym">Gonyaulax catenella</name>
    <dbReference type="NCBI Taxonomy" id="2925"/>
    <lineage>
        <taxon>Eukaryota</taxon>
        <taxon>Sar</taxon>
        <taxon>Alveolata</taxon>
        <taxon>Dinophyceae</taxon>
        <taxon>Gonyaulacales</taxon>
        <taxon>Pyrocystaceae</taxon>
        <taxon>Alexandrium</taxon>
    </lineage>
</organism>
<protein>
    <recommendedName>
        <fullName evidence="3">C3H1-type domain-containing protein</fullName>
    </recommendedName>
</protein>
<evidence type="ECO:0000313" key="2">
    <source>
        <dbReference type="EMBL" id="CAD9104571.1"/>
    </source>
</evidence>
<feature type="region of interest" description="Disordered" evidence="1">
    <location>
        <begin position="96"/>
        <end position="122"/>
    </location>
</feature>
<feature type="region of interest" description="Disordered" evidence="1">
    <location>
        <begin position="315"/>
        <end position="337"/>
    </location>
</feature>
<evidence type="ECO:0000256" key="1">
    <source>
        <dbReference type="SAM" id="MobiDB-lite"/>
    </source>
</evidence>